<feature type="compositionally biased region" description="Low complexity" evidence="2">
    <location>
        <begin position="2207"/>
        <end position="2222"/>
    </location>
</feature>
<feature type="region of interest" description="Disordered" evidence="2">
    <location>
        <begin position="1963"/>
        <end position="2102"/>
    </location>
</feature>
<keyword evidence="1" id="KW-0156">Chromatin regulator</keyword>
<dbReference type="SMART" id="SM00717">
    <property type="entry name" value="SANT"/>
    <property type="match status" value="1"/>
</dbReference>
<feature type="compositionally biased region" description="Basic residues" evidence="2">
    <location>
        <begin position="446"/>
        <end position="456"/>
    </location>
</feature>
<name>A0AAN9SLD7_PSOTE</name>
<evidence type="ECO:0000313" key="6">
    <source>
        <dbReference type="Proteomes" id="UP001386955"/>
    </source>
</evidence>
<feature type="compositionally biased region" description="Low complexity" evidence="2">
    <location>
        <begin position="1405"/>
        <end position="1419"/>
    </location>
</feature>
<feature type="domain" description="Myb-like" evidence="3">
    <location>
        <begin position="1349"/>
        <end position="1400"/>
    </location>
</feature>
<accession>A0AAN9SLD7</accession>
<feature type="compositionally biased region" description="Polar residues" evidence="2">
    <location>
        <begin position="2014"/>
        <end position="2038"/>
    </location>
</feature>
<feature type="compositionally biased region" description="Low complexity" evidence="2">
    <location>
        <begin position="2041"/>
        <end position="2061"/>
    </location>
</feature>
<feature type="compositionally biased region" description="Polar residues" evidence="2">
    <location>
        <begin position="1529"/>
        <end position="1538"/>
    </location>
</feature>
<dbReference type="PANTHER" id="PTHR46774">
    <property type="entry name" value="CHROMATIN MODIFICATION-RELATED PROTEIN EAF1 A-RELATED"/>
    <property type="match status" value="1"/>
</dbReference>
<dbReference type="Pfam" id="PF13921">
    <property type="entry name" value="Myb_DNA-bind_6"/>
    <property type="match status" value="1"/>
</dbReference>
<evidence type="ECO:0000256" key="1">
    <source>
        <dbReference type="ARBA" id="ARBA00022853"/>
    </source>
</evidence>
<keyword evidence="6" id="KW-1185">Reference proteome</keyword>
<sequence length="2261" mass="246923">MHHRLHAPKPTTPLSQRSHSPSFSLSNDNPSTKTTLFSLLQILERETQRTQPQLLHPETSTVLLGQIRHRCERRDPLFQNPRREEFRLWTRLNCSLELCNFGKLRANGVVRVLNVGTNFAALFVLCIVLEWNGFGVVSVHRVLHCFVLLNERVFSGVPFVALLLSGQRFPFQCYHFSHIWNSVRPPLLLDFGVGGLLFSGHGFPFLCKHFSHIWNAVGSPNYPLGGLTVSDIHCVKERPESQLFVGRWKVSLLVIKSGMHGCDSGSVLLVNAEVDSMGGVVDGGVGIGLKTSPRRVAIEKAQAELRLEYDVREERRRELEFLEKGGNPLDFKLGNAASVSVQSTSLTDQHQEQFVTSEAKGSFVLTASPHGDSVDSSARPGIPSLSEPNTADNLLLFDGENELPEGRKRSLHSNKRNNIAPSEQSSRIGGNQNAKETEDSAIFRPYARRNRSKPNHGPRGAARDGKGIISDTNKHKDHTVHSVSNPKPTSLNGEVLSKHPTSNNPLDNELVDIRPHQTASGSASVPEEKLDIAVNKKFKDDQRIIPFKDDIVPNPVVLASEEAKEVGERDLGTSGDLEPPPCVVANQPGNECLSGQPNGFGNIKVDRKGVANGDQNYSAGLGMRNFDLGSCPQTSLARDVNTNTNNNMCSNANNIDSNGNTMEQTSEFEKKLNLSGRGVLKERSNTDNGESGATSNNEHATGHENHSGSGNMVKSERNIHINSSCMQNKLKDSSNIKGLDHNESSISNADKEESVVLVDHPNCMGGDKCERLKVPMDMSISTTQTAPVEKVATTVSDCQPCSTLNVKLADKADEDSILEEAKIIEVKRKRIAELSVRTLPTQIHRKSHWGFVLEEMTWLANDFAQERLWKITAAAQLSHQASFTSRLRFEKQSKHLGVKILSHNMAKAVMQFWNSIELLLGNEVPDNNCIDGSVESRNIDSNEASVDKRGNSEMETSKYLDGKNPRQQAALKVHSYALRFLKNSRSHGISCQAEAPRTPDKISDSGIVDMSWDDHLTEESLFYTVHPTAMEAYRKSIESHFVQSEKTGSSIQEEVETSIYDTASEFGHEEVAYDEEEGETSTYFLPGVYEGCRSSKSLQKKHKNRIKSYTHKSSEIGTDLPYGSYPAVAQPSVLFGKRPSSLNVGTIPTKRMRTASRQRVVSPFAVVSGTVQAQAKTDASSGDTNSFQDDQSTLHVGSQIQKSVEVESVGDFEKQVPYDCGETSVKTKKKKPKNLGSAYDQGWQLDSVVLSEQRDHSKKRLDVHHFEPNGSSGLYGQHSVKKVKITKQSVDNFDNVAPITNSIPSPAASQMSNMSNPSKFIRIISGGRDRGRKAKALKVSGGQPGSGCPWSLFEDQALVVLVHDMGPNWELVSDAINSTVQFKCIFRKPKECKERHKILMDRSAGDGADSAEDSGSSQSYPSTLPGIPKGSARQLFQRLQGPMEEDTLKSHFDKIIKIGQKQRYHRNQNDNQPLVPVHSSHKAALSQICPNNLNGGLLTPLDLCDTNQTSPDVLSLAYQGSHAGGLPMSNHSSVTSVHPSTGLNSSIPSSSGIGLSNNLSTSGPLAASARDSRYGGSRPPPLSVDEQQRIHYNQMLSSRNMQQSTMSVPGSLSGNDRGGVRMLPGGNSIGMMSGINRSITMSRPAFPGMPSSSMLSSGGMLSSSMGGMPSPVNMHSGVGAGQGNSMLRPRETVHMMRPGHTQEHQRQMMVPELPMQVTQGNSQGVPAFSGVSSAFNNQTTSPPVQSFPGHTQQPHQVSQQQSHLSNPHPLQSPNHATNSQQAYAIRLAKERHLQQRYLQQQQQLTASNALIPNAQAQSQLPVSSPLQNSSQAQPQNSSQQASLSPVTPTSSLTPMSSQHQQQKHHLPHGFSRNSGANALTNQAAKQRQRQPQQRQYPQPARQHPNQPQHAQSQQQAKLMKGLGRVNMLVHQNNSVDSSHLNGLSVPPGSQTVEKGDQIMPMIQGQSLYPGSGNPNQPSKPLVPAHSSNHSQLQQKLHSGPTSTSLKQLQPVASPDNSIQGQVLSNTSGHVTTSSQPAVASNHHQLPLQSQPQSKQSNQIQSTVQRMLQQNSQVHPDSSSLSQSDSPKVDQHHANSASQVVTKTAMSPGCMDAASVTVTIEPTIASSQWRTSELPMDSNMLNPVTQVTSLGRAPVGNSTGNEPPTISQAMGPQQLSTSLPSHAHNSGGQWQQQPLTLQQHTSSHPILSQQSYQPPEHQQQQQEQDQHSSKDLALQHQPQQQVQLMQSGQGSLLVRPPNSKVE</sequence>
<dbReference type="InterPro" id="IPR044798">
    <property type="entry name" value="EAF1A/B"/>
</dbReference>
<evidence type="ECO:0000259" key="3">
    <source>
        <dbReference type="PROSITE" id="PS50090"/>
    </source>
</evidence>
<dbReference type="SMART" id="SM00573">
    <property type="entry name" value="HSA"/>
    <property type="match status" value="1"/>
</dbReference>
<feature type="compositionally biased region" description="Polar residues" evidence="2">
    <location>
        <begin position="1718"/>
        <end position="1744"/>
    </location>
</feature>
<dbReference type="EMBL" id="JAYMYS010000004">
    <property type="protein sequence ID" value="KAK7395387.1"/>
    <property type="molecule type" value="Genomic_DNA"/>
</dbReference>
<evidence type="ECO:0000313" key="5">
    <source>
        <dbReference type="EMBL" id="KAK7395387.1"/>
    </source>
</evidence>
<feature type="compositionally biased region" description="Low complexity" evidence="2">
    <location>
        <begin position="1882"/>
        <end position="1916"/>
    </location>
</feature>
<feature type="compositionally biased region" description="Low complexity" evidence="2">
    <location>
        <begin position="1823"/>
        <end position="1857"/>
    </location>
</feature>
<feature type="compositionally biased region" description="Polar residues" evidence="2">
    <location>
        <begin position="1963"/>
        <end position="1978"/>
    </location>
</feature>
<feature type="compositionally biased region" description="Low complexity" evidence="2">
    <location>
        <begin position="1750"/>
        <end position="1765"/>
    </location>
</feature>
<feature type="compositionally biased region" description="Polar residues" evidence="2">
    <location>
        <begin position="12"/>
        <end position="30"/>
    </location>
</feature>
<feature type="region of interest" description="Disordered" evidence="2">
    <location>
        <begin position="366"/>
        <end position="509"/>
    </location>
</feature>
<dbReference type="PROSITE" id="PS50090">
    <property type="entry name" value="MYB_LIKE"/>
    <property type="match status" value="1"/>
</dbReference>
<feature type="region of interest" description="Disordered" evidence="2">
    <location>
        <begin position="651"/>
        <end position="713"/>
    </location>
</feature>
<dbReference type="Pfam" id="PF07529">
    <property type="entry name" value="HSA"/>
    <property type="match status" value="1"/>
</dbReference>
<feature type="compositionally biased region" description="Low complexity" evidence="2">
    <location>
        <begin position="2071"/>
        <end position="2085"/>
    </location>
</feature>
<comment type="caution">
    <text evidence="5">The sequence shown here is derived from an EMBL/GenBank/DDBJ whole genome shotgun (WGS) entry which is preliminary data.</text>
</comment>
<feature type="compositionally biased region" description="Polar residues" evidence="2">
    <location>
        <begin position="481"/>
        <end position="492"/>
    </location>
</feature>
<reference evidence="5 6" key="1">
    <citation type="submission" date="2024-01" db="EMBL/GenBank/DDBJ databases">
        <title>The genomes of 5 underutilized Papilionoideae crops provide insights into root nodulation and disease resistanc.</title>
        <authorList>
            <person name="Jiang F."/>
        </authorList>
    </citation>
    <scope>NUCLEOTIDE SEQUENCE [LARGE SCALE GENOMIC DNA]</scope>
    <source>
        <strain evidence="5">DUOXIRENSHENG_FW03</strain>
        <tissue evidence="5">Leaves</tissue>
    </source>
</reference>
<gene>
    <name evidence="5" type="ORF">VNO78_15943</name>
</gene>
<feature type="compositionally biased region" description="Polar residues" evidence="2">
    <location>
        <begin position="416"/>
        <end position="434"/>
    </location>
</feature>
<dbReference type="GO" id="GO:0035267">
    <property type="term" value="C:NuA4 histone acetyltransferase complex"/>
    <property type="evidence" value="ECO:0007669"/>
    <property type="project" value="InterPro"/>
</dbReference>
<evidence type="ECO:0000256" key="2">
    <source>
        <dbReference type="SAM" id="MobiDB-lite"/>
    </source>
</evidence>
<feature type="compositionally biased region" description="Low complexity" evidence="2">
    <location>
        <begin position="2231"/>
        <end position="2253"/>
    </location>
</feature>
<dbReference type="CDD" id="cd00167">
    <property type="entry name" value="SANT"/>
    <property type="match status" value="1"/>
</dbReference>
<feature type="compositionally biased region" description="Polar residues" evidence="2">
    <location>
        <begin position="1768"/>
        <end position="1777"/>
    </location>
</feature>
<evidence type="ECO:0000259" key="4">
    <source>
        <dbReference type="PROSITE" id="PS51204"/>
    </source>
</evidence>
<feature type="region of interest" description="Disordered" evidence="2">
    <location>
        <begin position="2149"/>
        <end position="2261"/>
    </location>
</feature>
<organism evidence="5 6">
    <name type="scientific">Psophocarpus tetragonolobus</name>
    <name type="common">Winged bean</name>
    <name type="synonym">Dolichos tetragonolobus</name>
    <dbReference type="NCBI Taxonomy" id="3891"/>
    <lineage>
        <taxon>Eukaryota</taxon>
        <taxon>Viridiplantae</taxon>
        <taxon>Streptophyta</taxon>
        <taxon>Embryophyta</taxon>
        <taxon>Tracheophyta</taxon>
        <taxon>Spermatophyta</taxon>
        <taxon>Magnoliopsida</taxon>
        <taxon>eudicotyledons</taxon>
        <taxon>Gunneridae</taxon>
        <taxon>Pentapetalae</taxon>
        <taxon>rosids</taxon>
        <taxon>fabids</taxon>
        <taxon>Fabales</taxon>
        <taxon>Fabaceae</taxon>
        <taxon>Papilionoideae</taxon>
        <taxon>50 kb inversion clade</taxon>
        <taxon>NPAAA clade</taxon>
        <taxon>indigoferoid/millettioid clade</taxon>
        <taxon>Phaseoleae</taxon>
        <taxon>Psophocarpus</taxon>
    </lineage>
</organism>
<dbReference type="InterPro" id="IPR001005">
    <property type="entry name" value="SANT/Myb"/>
</dbReference>
<feature type="region of interest" description="Disordered" evidence="2">
    <location>
        <begin position="1403"/>
        <end position="1428"/>
    </location>
</feature>
<feature type="compositionally biased region" description="Polar residues" evidence="2">
    <location>
        <begin position="686"/>
        <end position="699"/>
    </location>
</feature>
<feature type="region of interest" description="Disordered" evidence="2">
    <location>
        <begin position="1816"/>
        <end position="1917"/>
    </location>
</feature>
<feature type="region of interest" description="Disordered" evidence="2">
    <location>
        <begin position="1527"/>
        <end position="1586"/>
    </location>
</feature>
<dbReference type="InterPro" id="IPR014012">
    <property type="entry name" value="HSA_dom"/>
</dbReference>
<feature type="compositionally biased region" description="Polar residues" evidence="2">
    <location>
        <begin position="1985"/>
        <end position="2007"/>
    </location>
</feature>
<feature type="region of interest" description="Disordered" evidence="2">
    <location>
        <begin position="1"/>
        <end position="30"/>
    </location>
</feature>
<feature type="region of interest" description="Disordered" evidence="2">
    <location>
        <begin position="1718"/>
        <end position="1777"/>
    </location>
</feature>
<feature type="compositionally biased region" description="Low complexity" evidence="2">
    <location>
        <begin position="1539"/>
        <end position="1563"/>
    </location>
</feature>
<dbReference type="GO" id="GO:0006325">
    <property type="term" value="P:chromatin organization"/>
    <property type="evidence" value="ECO:0007669"/>
    <property type="project" value="UniProtKB-KW"/>
</dbReference>
<feature type="compositionally biased region" description="Polar residues" evidence="2">
    <location>
        <begin position="2093"/>
        <end position="2102"/>
    </location>
</feature>
<protein>
    <submittedName>
        <fullName evidence="5">Uncharacterized protein</fullName>
    </submittedName>
</protein>
<dbReference type="Proteomes" id="UP001386955">
    <property type="component" value="Unassembled WGS sequence"/>
</dbReference>
<dbReference type="PROSITE" id="PS51204">
    <property type="entry name" value="HSA"/>
    <property type="match status" value="1"/>
</dbReference>
<feature type="compositionally biased region" description="Polar residues" evidence="2">
    <location>
        <begin position="1871"/>
        <end position="1881"/>
    </location>
</feature>
<feature type="compositionally biased region" description="Polar residues" evidence="2">
    <location>
        <begin position="2155"/>
        <end position="2187"/>
    </location>
</feature>
<dbReference type="PANTHER" id="PTHR46774:SF3">
    <property type="entry name" value="CHROMATIN MODIFICATION-RELATED PROTEIN EAF1 A-RELATED"/>
    <property type="match status" value="1"/>
</dbReference>
<feature type="domain" description="HSA" evidence="4">
    <location>
        <begin position="836"/>
        <end position="911"/>
    </location>
</feature>
<feature type="compositionally biased region" description="Low complexity" evidence="2">
    <location>
        <begin position="2188"/>
        <end position="2198"/>
    </location>
</feature>
<proteinExistence type="predicted"/>